<proteinExistence type="inferred from homology"/>
<dbReference type="EnsemblMetazoa" id="AMEM013604-RA">
    <property type="protein sequence ID" value="AMEM013604-PA"/>
    <property type="gene ID" value="AMEM013604"/>
</dbReference>
<name>A0A182VEH3_ANOME</name>
<dbReference type="GO" id="GO:0005634">
    <property type="term" value="C:nucleus"/>
    <property type="evidence" value="ECO:0007669"/>
    <property type="project" value="UniProtKB-SubCell"/>
</dbReference>
<dbReference type="Pfam" id="PF08389">
    <property type="entry name" value="Xpo1"/>
    <property type="match status" value="1"/>
</dbReference>
<comment type="subunit">
    <text evidence="3">Interacts with UBC9, RAN, RBM8A, eIF-1A and PAX6.</text>
</comment>
<dbReference type="Proteomes" id="UP000075903">
    <property type="component" value="Unassembled WGS sequence"/>
</dbReference>
<dbReference type="Pfam" id="PF18806">
    <property type="entry name" value="Importin_rep_3"/>
    <property type="match status" value="1"/>
</dbReference>
<dbReference type="Pfam" id="PF03810">
    <property type="entry name" value="IBN_N"/>
    <property type="match status" value="1"/>
</dbReference>
<evidence type="ECO:0000256" key="3">
    <source>
        <dbReference type="ARBA" id="ARBA00011422"/>
    </source>
</evidence>
<dbReference type="AlphaFoldDB" id="A0A182VEH3"/>
<accession>A0A182VEH3</accession>
<evidence type="ECO:0000313" key="10">
    <source>
        <dbReference type="Proteomes" id="UP000075903"/>
    </source>
</evidence>
<organism evidence="9 10">
    <name type="scientific">Anopheles merus</name>
    <name type="common">Mosquito</name>
    <dbReference type="NCBI Taxonomy" id="30066"/>
    <lineage>
        <taxon>Eukaryota</taxon>
        <taxon>Metazoa</taxon>
        <taxon>Ecdysozoa</taxon>
        <taxon>Arthropoda</taxon>
        <taxon>Hexapoda</taxon>
        <taxon>Insecta</taxon>
        <taxon>Pterygota</taxon>
        <taxon>Neoptera</taxon>
        <taxon>Endopterygota</taxon>
        <taxon>Diptera</taxon>
        <taxon>Nematocera</taxon>
        <taxon>Culicoidea</taxon>
        <taxon>Culicidae</taxon>
        <taxon>Anophelinae</taxon>
        <taxon>Anopheles</taxon>
    </lineage>
</organism>
<evidence type="ECO:0000259" key="8">
    <source>
        <dbReference type="PROSITE" id="PS50166"/>
    </source>
</evidence>
<evidence type="ECO:0000256" key="6">
    <source>
        <dbReference type="ARBA" id="ARBA00022737"/>
    </source>
</evidence>
<dbReference type="InterPro" id="IPR001494">
    <property type="entry name" value="Importin-beta_N"/>
</dbReference>
<dbReference type="PANTHER" id="PTHR12363">
    <property type="entry name" value="TRANSPORTIN 3 AND IMPORTIN 13"/>
    <property type="match status" value="1"/>
</dbReference>
<dbReference type="GO" id="GO:0005737">
    <property type="term" value="C:cytoplasm"/>
    <property type="evidence" value="ECO:0007669"/>
    <property type="project" value="TreeGrafter"/>
</dbReference>
<dbReference type="PROSITE" id="PS50166">
    <property type="entry name" value="IMPORTIN_B_NT"/>
    <property type="match status" value="1"/>
</dbReference>
<dbReference type="InterPro" id="IPR016024">
    <property type="entry name" value="ARM-type_fold"/>
</dbReference>
<dbReference type="SMART" id="SM00913">
    <property type="entry name" value="IBN_N"/>
    <property type="match status" value="1"/>
</dbReference>
<dbReference type="InterPro" id="IPR040709">
    <property type="entry name" value="Importin_rep_1"/>
</dbReference>
<dbReference type="FunFam" id="1.25.10.10:FF:000758">
    <property type="entry name" value="Cadmus, isoform A"/>
    <property type="match status" value="1"/>
</dbReference>
<dbReference type="GO" id="GO:0006606">
    <property type="term" value="P:protein import into nucleus"/>
    <property type="evidence" value="ECO:0007669"/>
    <property type="project" value="TreeGrafter"/>
</dbReference>
<evidence type="ECO:0000256" key="7">
    <source>
        <dbReference type="ARBA" id="ARBA00023242"/>
    </source>
</evidence>
<comment type="similarity">
    <text evidence="2">Belongs to the importin beta family.</text>
</comment>
<dbReference type="InterPro" id="IPR051345">
    <property type="entry name" value="Importin_beta-like_NTR"/>
</dbReference>
<sequence>MDEVQTIEAAVLSFYRGGSEQQKETHKWLQQVQNSPQAWSFCWELMQLNKSSEIQFFGAITLNSKLRSDWAEVPKEAHHELKQKLLETIVLFGNGPKIVLNRLCISLGLFIVHMLRHPTVIEEVTNMFLHEQLGNLSKVTQIEILMAVLEGIPEEVKNIRTQIPRTVVCEELNRNAEFVMQTVVTYLNEKLSRSTVEPHDMNGLINAAKCTGTWVAHGNVHLNDREGMIQTLLKAIHYCYWKEPKDDGCLMPEENELAETALKSLANIISSYATQNAKYSFTVINYMKLFLDVLVPILDAEYKENNDNENLALMIYALFISTLECFSSAIFAGIVTDSEEVSKVYTRTVDMLIKCTDKPGTYPVDESCSTYAMEFWYMLQEEVLSMDSGEHKKRCLEAIKPVYAHVVKVLVRKSQLPTESSLHKWNDDDLEAFRCYRQDIGDTLLSCHDVLNDLMLDVLSEALDESIMYLSYDPQSTESWTLLEATIHAFCSIAQKIEYTEHQQIVKLLKVLNEIPYEKYSDKLFGMALETVGAYSEWIGDNPKYLPSAITLLVKGLNSTKASQATLGLKDLTSECQKEVIPYALPLLDACRTALQEGHLKNAEMIRLMYTVGNILSVISYENIILYLDAMVSPCFEELQVHVQNNDRTEPTKARVVLRLEMISKLFSSLNIRKPTEGDMDKGLVVGVGPHKLPFPAGGTPAPGAPVQPILLILEKTMGLLKSLCTLWIHDETVIDTLCKALQQALTNLMDDIKPLLTEMCCLVLSILNTNCVVSAADIAGNFILMFYKDQDCRQLMVQLFTAIMDYNFNQMEVTWLKETLFLKEREINSKMLLYYFKLNVGKLSRIADLIETFYAFNTRISKKIPICYSEVQIDCMKLVDYATKCMMLPETGPMKKSVAFITMFVKESTNHPVMMNVILAQGENIVRSTFLCIGGTALRTQVEIFADIFLALNFRYPAEFIQWMKLLEVPNFPTAYVSATDKEQFMRKIIKERVNKRLVQDHVRKFAALCRNIVEYENK</sequence>
<protein>
    <recommendedName>
        <fullName evidence="4">Importin-13</fullName>
    </recommendedName>
</protein>
<evidence type="ECO:0000256" key="5">
    <source>
        <dbReference type="ARBA" id="ARBA00022448"/>
    </source>
</evidence>
<dbReference type="PANTHER" id="PTHR12363:SF33">
    <property type="entry name" value="IMPORTIN-13"/>
    <property type="match status" value="1"/>
</dbReference>
<dbReference type="InterPro" id="IPR013598">
    <property type="entry name" value="Exportin-1/Importin-b-like"/>
</dbReference>
<comment type="subcellular location">
    <subcellularLocation>
        <location evidence="1">Nucleus</location>
    </subcellularLocation>
</comment>
<keyword evidence="7" id="KW-0539">Nucleus</keyword>
<dbReference type="VEuPathDB" id="VectorBase:AMEM21_006679"/>
<dbReference type="InterPro" id="IPR011989">
    <property type="entry name" value="ARM-like"/>
</dbReference>
<dbReference type="InterPro" id="IPR040520">
    <property type="entry name" value="Importin_rep_3"/>
</dbReference>
<keyword evidence="6" id="KW-0677">Repeat</keyword>
<evidence type="ECO:0000256" key="4">
    <source>
        <dbReference type="ARBA" id="ARBA00016020"/>
    </source>
</evidence>
<feature type="domain" description="Importin N-terminal" evidence="8">
    <location>
        <begin position="25"/>
        <end position="91"/>
    </location>
</feature>
<reference evidence="9" key="1">
    <citation type="submission" date="2020-05" db="UniProtKB">
        <authorList>
            <consortium name="EnsemblMetazoa"/>
        </authorList>
    </citation>
    <scope>IDENTIFICATION</scope>
    <source>
        <strain evidence="9">MAF</strain>
    </source>
</reference>
<evidence type="ECO:0000256" key="1">
    <source>
        <dbReference type="ARBA" id="ARBA00004123"/>
    </source>
</evidence>
<dbReference type="SUPFAM" id="SSF48371">
    <property type="entry name" value="ARM repeat"/>
    <property type="match status" value="1"/>
</dbReference>
<dbReference type="Gene3D" id="1.25.10.10">
    <property type="entry name" value="Leucine-rich Repeat Variant"/>
    <property type="match status" value="1"/>
</dbReference>
<keyword evidence="10" id="KW-1185">Reference proteome</keyword>
<keyword evidence="5" id="KW-0813">Transport</keyword>
<dbReference type="Pfam" id="PF18773">
    <property type="entry name" value="Importin_rep"/>
    <property type="match status" value="1"/>
</dbReference>
<evidence type="ECO:0000256" key="2">
    <source>
        <dbReference type="ARBA" id="ARBA00007991"/>
    </source>
</evidence>
<dbReference type="GO" id="GO:0031267">
    <property type="term" value="F:small GTPase binding"/>
    <property type="evidence" value="ECO:0007669"/>
    <property type="project" value="InterPro"/>
</dbReference>
<dbReference type="STRING" id="30066.A0A182VEH3"/>
<dbReference type="VEuPathDB" id="VectorBase:AMEM013604"/>
<evidence type="ECO:0000313" key="9">
    <source>
        <dbReference type="EnsemblMetazoa" id="AMEM013604-PA"/>
    </source>
</evidence>